<evidence type="ECO:0000313" key="2">
    <source>
        <dbReference type="EMBL" id="PSJ41798.1"/>
    </source>
</evidence>
<proteinExistence type="predicted"/>
<evidence type="ECO:0000313" key="3">
    <source>
        <dbReference type="Proteomes" id="UP000241167"/>
    </source>
</evidence>
<protein>
    <submittedName>
        <fullName evidence="2">Uncharacterized protein</fullName>
    </submittedName>
</protein>
<dbReference type="AlphaFoldDB" id="A0A2P7QV08"/>
<keyword evidence="1" id="KW-0812">Transmembrane</keyword>
<dbReference type="Proteomes" id="UP000241167">
    <property type="component" value="Unassembled WGS sequence"/>
</dbReference>
<name>A0A2P7QV08_9SPHN</name>
<feature type="transmembrane region" description="Helical" evidence="1">
    <location>
        <begin position="43"/>
        <end position="60"/>
    </location>
</feature>
<reference evidence="2 3" key="1">
    <citation type="submission" date="2018-03" db="EMBL/GenBank/DDBJ databases">
        <title>The draft genome of Sphingosinicella sp. GL-C-18.</title>
        <authorList>
            <person name="Liu L."/>
            <person name="Li L."/>
            <person name="Liang L."/>
            <person name="Zhang X."/>
            <person name="Wang T."/>
        </authorList>
    </citation>
    <scope>NUCLEOTIDE SEQUENCE [LARGE SCALE GENOMIC DNA]</scope>
    <source>
        <strain evidence="2 3">GL-C-18</strain>
    </source>
</reference>
<dbReference type="OrthoDB" id="8456647at2"/>
<feature type="transmembrane region" description="Helical" evidence="1">
    <location>
        <begin position="12"/>
        <end position="37"/>
    </location>
</feature>
<dbReference type="EMBL" id="PXYI01000002">
    <property type="protein sequence ID" value="PSJ41798.1"/>
    <property type="molecule type" value="Genomic_DNA"/>
</dbReference>
<gene>
    <name evidence="2" type="ORF">C7I55_05840</name>
</gene>
<organism evidence="2 3">
    <name type="scientific">Allosphingosinicella deserti</name>
    <dbReference type="NCBI Taxonomy" id="2116704"/>
    <lineage>
        <taxon>Bacteria</taxon>
        <taxon>Pseudomonadati</taxon>
        <taxon>Pseudomonadota</taxon>
        <taxon>Alphaproteobacteria</taxon>
        <taxon>Sphingomonadales</taxon>
        <taxon>Sphingomonadaceae</taxon>
        <taxon>Allosphingosinicella</taxon>
    </lineage>
</organism>
<keyword evidence="3" id="KW-1185">Reference proteome</keyword>
<accession>A0A2P7QV08</accession>
<keyword evidence="1" id="KW-1133">Transmembrane helix</keyword>
<keyword evidence="1" id="KW-0472">Membrane</keyword>
<dbReference type="RefSeq" id="WP_106511964.1">
    <property type="nucleotide sequence ID" value="NZ_PXYI01000002.1"/>
</dbReference>
<evidence type="ECO:0000256" key="1">
    <source>
        <dbReference type="SAM" id="Phobius"/>
    </source>
</evidence>
<sequence length="115" mass="12181">MSDRGFWTTYRRGVAVALVFWLSSAGGMIWLFCALTQGGSVPLWPVLPLLIVAGITGAMVSPSDAIPNGPPYCPTCGKSVFHAFGIESIGLGAAPMWPEKDCSQCGYDLTEPRSA</sequence>
<comment type="caution">
    <text evidence="2">The sequence shown here is derived from an EMBL/GenBank/DDBJ whole genome shotgun (WGS) entry which is preliminary data.</text>
</comment>